<dbReference type="STRING" id="1348253.LK09_12560"/>
<dbReference type="OrthoDB" id="3673085at2"/>
<keyword evidence="2" id="KW-0805">Transcription regulation</keyword>
<dbReference type="PANTHER" id="PTHR30346">
    <property type="entry name" value="TRANSCRIPTIONAL DUAL REGULATOR HCAR-RELATED"/>
    <property type="match status" value="1"/>
</dbReference>
<evidence type="ECO:0000256" key="3">
    <source>
        <dbReference type="ARBA" id="ARBA00023125"/>
    </source>
</evidence>
<dbReference type="SUPFAM" id="SSF46785">
    <property type="entry name" value="Winged helix' DNA-binding domain"/>
    <property type="match status" value="1"/>
</dbReference>
<dbReference type="GO" id="GO:0003700">
    <property type="term" value="F:DNA-binding transcription factor activity"/>
    <property type="evidence" value="ECO:0007669"/>
    <property type="project" value="InterPro"/>
</dbReference>
<keyword evidence="4" id="KW-0804">Transcription</keyword>
<dbReference type="InterPro" id="IPR000847">
    <property type="entry name" value="LysR_HTH_N"/>
</dbReference>
<dbReference type="Pfam" id="PF03466">
    <property type="entry name" value="LysR_substrate"/>
    <property type="match status" value="1"/>
</dbReference>
<dbReference type="RefSeq" id="WP_039399894.1">
    <property type="nucleotide sequence ID" value="NZ_JTDK01000011.1"/>
</dbReference>
<dbReference type="SUPFAM" id="SSF53850">
    <property type="entry name" value="Periplasmic binding protein-like II"/>
    <property type="match status" value="1"/>
</dbReference>
<evidence type="ECO:0000259" key="5">
    <source>
        <dbReference type="PROSITE" id="PS50931"/>
    </source>
</evidence>
<accession>A0A0B2A234</accession>
<keyword evidence="7" id="KW-1185">Reference proteome</keyword>
<reference evidence="6 7" key="1">
    <citation type="submission" date="2014-11" db="EMBL/GenBank/DDBJ databases">
        <title>Genome sequence of Microbacterium mangrovi MUSC 115(T).</title>
        <authorList>
            <person name="Lee L.-H."/>
        </authorList>
    </citation>
    <scope>NUCLEOTIDE SEQUENCE [LARGE SCALE GENOMIC DNA]</scope>
    <source>
        <strain evidence="6 7">MUSC 115</strain>
    </source>
</reference>
<evidence type="ECO:0000256" key="1">
    <source>
        <dbReference type="ARBA" id="ARBA00009437"/>
    </source>
</evidence>
<comment type="similarity">
    <text evidence="1">Belongs to the LysR transcriptional regulatory family.</text>
</comment>
<dbReference type="InterPro" id="IPR005119">
    <property type="entry name" value="LysR_subst-bd"/>
</dbReference>
<evidence type="ECO:0000313" key="6">
    <source>
        <dbReference type="EMBL" id="KHK97106.1"/>
    </source>
</evidence>
<proteinExistence type="inferred from homology"/>
<protein>
    <submittedName>
        <fullName evidence="6">LysR family transcriptional regulator</fullName>
    </submittedName>
</protein>
<dbReference type="EMBL" id="JTDK01000011">
    <property type="protein sequence ID" value="KHK97106.1"/>
    <property type="molecule type" value="Genomic_DNA"/>
</dbReference>
<dbReference type="AlphaFoldDB" id="A0A0B2A234"/>
<dbReference type="Gene3D" id="3.40.190.10">
    <property type="entry name" value="Periplasmic binding protein-like II"/>
    <property type="match status" value="2"/>
</dbReference>
<sequence length="303" mass="32434">MLNLHRLAVLLEVEQHGTLAAAARALSYSPSAVSQQLTQLEREVGVALTEPVGRGIQLTDAARVLIAHARGAIAQLEQAEAELAAMRGELAGRLRVAAFQTGLLSLLPGALATLEREHPQLRIDVAQREAADATSGLLAGAFDIVLGEEYPGGALRPNDRLDRVDLGDDDLFLALPRTGPWSSARRVEDLADALWALDPALTPPGRWVREVCRTKGFEPDVSFDGIDLLMQVHMVRTGQAVAALPGLLGTERMQDVRLVQFPGSPQRTLFTLARSAAAGHPAVVAFRAALADAFAAHDRPQPE</sequence>
<dbReference type="PROSITE" id="PS50931">
    <property type="entry name" value="HTH_LYSR"/>
    <property type="match status" value="1"/>
</dbReference>
<dbReference type="GO" id="GO:0003677">
    <property type="term" value="F:DNA binding"/>
    <property type="evidence" value="ECO:0007669"/>
    <property type="project" value="UniProtKB-KW"/>
</dbReference>
<evidence type="ECO:0000256" key="2">
    <source>
        <dbReference type="ARBA" id="ARBA00023015"/>
    </source>
</evidence>
<evidence type="ECO:0000313" key="7">
    <source>
        <dbReference type="Proteomes" id="UP000031030"/>
    </source>
</evidence>
<organism evidence="6 7">
    <name type="scientific">Microbacterium mangrovi</name>
    <dbReference type="NCBI Taxonomy" id="1348253"/>
    <lineage>
        <taxon>Bacteria</taxon>
        <taxon>Bacillati</taxon>
        <taxon>Actinomycetota</taxon>
        <taxon>Actinomycetes</taxon>
        <taxon>Micrococcales</taxon>
        <taxon>Microbacteriaceae</taxon>
        <taxon>Microbacterium</taxon>
    </lineage>
</organism>
<evidence type="ECO:0000256" key="4">
    <source>
        <dbReference type="ARBA" id="ARBA00023163"/>
    </source>
</evidence>
<gene>
    <name evidence="6" type="ORF">LK09_12560</name>
</gene>
<dbReference type="InterPro" id="IPR036388">
    <property type="entry name" value="WH-like_DNA-bd_sf"/>
</dbReference>
<dbReference type="Gene3D" id="1.10.10.10">
    <property type="entry name" value="Winged helix-like DNA-binding domain superfamily/Winged helix DNA-binding domain"/>
    <property type="match status" value="1"/>
</dbReference>
<dbReference type="Pfam" id="PF00126">
    <property type="entry name" value="HTH_1"/>
    <property type="match status" value="1"/>
</dbReference>
<dbReference type="InterPro" id="IPR036390">
    <property type="entry name" value="WH_DNA-bd_sf"/>
</dbReference>
<dbReference type="GO" id="GO:0032993">
    <property type="term" value="C:protein-DNA complex"/>
    <property type="evidence" value="ECO:0007669"/>
    <property type="project" value="TreeGrafter"/>
</dbReference>
<dbReference type="PANTHER" id="PTHR30346:SF29">
    <property type="entry name" value="LYSR SUBSTRATE-BINDING"/>
    <property type="match status" value="1"/>
</dbReference>
<name>A0A0B2A234_9MICO</name>
<keyword evidence="3" id="KW-0238">DNA-binding</keyword>
<comment type="caution">
    <text evidence="6">The sequence shown here is derived from an EMBL/GenBank/DDBJ whole genome shotgun (WGS) entry which is preliminary data.</text>
</comment>
<feature type="domain" description="HTH lysR-type" evidence="5">
    <location>
        <begin position="2"/>
        <end position="59"/>
    </location>
</feature>
<dbReference type="Proteomes" id="UP000031030">
    <property type="component" value="Unassembled WGS sequence"/>
</dbReference>